<reference evidence="17 19" key="1">
    <citation type="submission" date="2015-02" db="EMBL/GenBank/DDBJ databases">
        <title>Genome Sequencing of Rickettsiales.</title>
        <authorList>
            <person name="Daugherty S.C."/>
            <person name="Su Q."/>
            <person name="Abolude K."/>
            <person name="Beier-Sexton M."/>
            <person name="Carlyon J.A."/>
            <person name="Carter R."/>
            <person name="Day N.P."/>
            <person name="Dumler S.J."/>
            <person name="Dyachenko V."/>
            <person name="Godinez A."/>
            <person name="Kurtti T.J."/>
            <person name="Lichay M."/>
            <person name="Mullins K.E."/>
            <person name="Ott S."/>
            <person name="Pappas-Brown V."/>
            <person name="Paris D.H."/>
            <person name="Patel P."/>
            <person name="Richards A.L."/>
            <person name="Sadzewicz L."/>
            <person name="Sears K."/>
            <person name="Seidman D."/>
            <person name="Sengamalay N."/>
            <person name="Stenos J."/>
            <person name="Tallon L.J."/>
            <person name="Vincent G."/>
            <person name="Fraser C.M."/>
            <person name="Munderloh U."/>
            <person name="Dunning-Hotopp J.C."/>
        </authorList>
    </citation>
    <scope>NUCLEOTIDE SEQUENCE [LARGE SCALE GENOMIC DNA]</scope>
    <source>
        <strain evidence="17 19">Gilliam</strain>
    </source>
</reference>
<evidence type="ECO:0000256" key="7">
    <source>
        <dbReference type="ARBA" id="ARBA00022448"/>
    </source>
</evidence>
<evidence type="ECO:0000256" key="4">
    <source>
        <dbReference type="ARBA" id="ARBA00005163"/>
    </source>
</evidence>
<dbReference type="GO" id="GO:0020037">
    <property type="term" value="F:heme binding"/>
    <property type="evidence" value="ECO:0007669"/>
    <property type="project" value="InterPro"/>
</dbReference>
<feature type="transmembrane region" description="Helical" evidence="16">
    <location>
        <begin position="68"/>
        <end position="90"/>
    </location>
</feature>
<dbReference type="NCBIfam" id="TIGR02968">
    <property type="entry name" value="succ_dehyd_anc"/>
    <property type="match status" value="1"/>
</dbReference>
<evidence type="ECO:0000256" key="12">
    <source>
        <dbReference type="ARBA" id="ARBA00022982"/>
    </source>
</evidence>
<evidence type="ECO:0000256" key="14">
    <source>
        <dbReference type="ARBA" id="ARBA00023004"/>
    </source>
</evidence>
<evidence type="ECO:0000256" key="10">
    <source>
        <dbReference type="ARBA" id="ARBA00022692"/>
    </source>
</evidence>
<dbReference type="AlphaFoldDB" id="A0A0F3M7A4"/>
<evidence type="ECO:0000256" key="1">
    <source>
        <dbReference type="ARBA" id="ARBA00001971"/>
    </source>
</evidence>
<dbReference type="EMBL" id="LANO01000047">
    <property type="protein sequence ID" value="KJV51382.1"/>
    <property type="molecule type" value="Genomic_DNA"/>
</dbReference>
<keyword evidence="9" id="KW-0349">Heme</keyword>
<keyword evidence="12" id="KW-0249">Electron transport</keyword>
<keyword evidence="8" id="KW-0816">Tricarboxylic acid cycle</keyword>
<evidence type="ECO:0000313" key="17">
    <source>
        <dbReference type="EMBL" id="KJV51382.1"/>
    </source>
</evidence>
<dbReference type="Proteomes" id="UP000244959">
    <property type="component" value="Chromosome I"/>
</dbReference>
<dbReference type="SUPFAM" id="SSF81343">
    <property type="entry name" value="Fumarate reductase respiratory complex transmembrane subunits"/>
    <property type="match status" value="1"/>
</dbReference>
<evidence type="ECO:0000256" key="13">
    <source>
        <dbReference type="ARBA" id="ARBA00022989"/>
    </source>
</evidence>
<keyword evidence="7" id="KW-0813">Transport</keyword>
<comment type="subunit">
    <text evidence="5">Part of an enzyme complex containing four subunits: a flavoprotein, an iron-sulfur protein, plus two membrane-anchoring proteins, SdhC and SdhD.</text>
</comment>
<dbReference type="UniPathway" id="UPA00223"/>
<reference evidence="20" key="3">
    <citation type="submission" date="2018-03" db="EMBL/GenBank/DDBJ databases">
        <authorList>
            <person name="Batty M. E."/>
            <person name="Batty M E."/>
        </authorList>
    </citation>
    <scope>NUCLEOTIDE SEQUENCE [LARGE SCALE GENOMIC DNA]</scope>
    <source>
        <strain evidence="20">Gilliam</strain>
    </source>
</reference>
<dbReference type="InterPro" id="IPR034804">
    <property type="entry name" value="SQR/QFR_C/D"/>
</dbReference>
<keyword evidence="13 16" id="KW-1133">Transmembrane helix</keyword>
<keyword evidence="10 16" id="KW-0812">Transmembrane</keyword>
<dbReference type="Gene3D" id="1.20.1300.10">
    <property type="entry name" value="Fumarate reductase/succinate dehydrogenase, transmembrane subunit"/>
    <property type="match status" value="1"/>
</dbReference>
<sequence length="129" mass="14851">MKAPNLQNSLNTIKSLSTDKYCVQHWWYQRLSAILMLPLLVWLVFFGKAIVQKSPVELVELVKYPYNVLMIILLLITMFFHAAIGLKVIIEDYVNNLSVRYLLIVLVQCFTFVTVVAGIISIILLCINY</sequence>
<protein>
    <recommendedName>
        <fullName evidence="6">Succinate dehydrogenase hydrophobic membrane anchor subunit</fullName>
    </recommendedName>
</protein>
<evidence type="ECO:0000313" key="20">
    <source>
        <dbReference type="Proteomes" id="UP000244959"/>
    </source>
</evidence>
<accession>A0A0F3M7A4</accession>
<evidence type="ECO:0000256" key="11">
    <source>
        <dbReference type="ARBA" id="ARBA00022723"/>
    </source>
</evidence>
<evidence type="ECO:0000313" key="19">
    <source>
        <dbReference type="Proteomes" id="UP000033769"/>
    </source>
</evidence>
<keyword evidence="14" id="KW-0408">Iron</keyword>
<dbReference type="Pfam" id="PF01127">
    <property type="entry name" value="Sdh_cyt"/>
    <property type="match status" value="1"/>
</dbReference>
<dbReference type="GO" id="GO:0005886">
    <property type="term" value="C:plasma membrane"/>
    <property type="evidence" value="ECO:0007669"/>
    <property type="project" value="UniProtKB-SubCell"/>
</dbReference>
<dbReference type="RefSeq" id="WP_012462332.1">
    <property type="nucleotide sequence ID" value="NZ_LS398551.1"/>
</dbReference>
<keyword evidence="15 16" id="KW-0472">Membrane</keyword>
<reference evidence="18" key="2">
    <citation type="submission" date="2018-03" db="EMBL/GenBank/DDBJ databases">
        <authorList>
            <person name="Keele B.F."/>
        </authorList>
    </citation>
    <scope>NUCLEOTIDE SEQUENCE [LARGE SCALE GENOMIC DNA]</scope>
    <source>
        <strain evidence="18">Gilliam</strain>
    </source>
</reference>
<proteinExistence type="predicted"/>
<dbReference type="InterPro" id="IPR014312">
    <property type="entry name" value="Succ_DH_anchor"/>
</dbReference>
<keyword evidence="20" id="KW-1185">Reference proteome</keyword>
<evidence type="ECO:0000256" key="2">
    <source>
        <dbReference type="ARBA" id="ARBA00004050"/>
    </source>
</evidence>
<comment type="cofactor">
    <cofactor evidence="1">
        <name>heme</name>
        <dbReference type="ChEBI" id="CHEBI:30413"/>
    </cofactor>
</comment>
<evidence type="ECO:0000256" key="15">
    <source>
        <dbReference type="ARBA" id="ARBA00023136"/>
    </source>
</evidence>
<comment type="pathway">
    <text evidence="4">Carbohydrate metabolism; tricarboxylic acid cycle.</text>
</comment>
<comment type="subcellular location">
    <subcellularLocation>
        <location evidence="3">Cell inner membrane</location>
        <topology evidence="3">Multi-pass membrane protein</topology>
    </subcellularLocation>
</comment>
<name>A0A0F3M7A4_ORITS</name>
<dbReference type="CDD" id="cd03495">
    <property type="entry name" value="SQR_TypeC_SdhD_like"/>
    <property type="match status" value="1"/>
</dbReference>
<dbReference type="Proteomes" id="UP000033769">
    <property type="component" value="Unassembled WGS sequence"/>
</dbReference>
<feature type="transmembrane region" description="Helical" evidence="16">
    <location>
        <begin position="27"/>
        <end position="47"/>
    </location>
</feature>
<evidence type="ECO:0000256" key="16">
    <source>
        <dbReference type="SAM" id="Phobius"/>
    </source>
</evidence>
<evidence type="ECO:0000256" key="3">
    <source>
        <dbReference type="ARBA" id="ARBA00004429"/>
    </source>
</evidence>
<evidence type="ECO:0000256" key="6">
    <source>
        <dbReference type="ARBA" id="ARBA00019425"/>
    </source>
</evidence>
<dbReference type="EMBL" id="LS398551">
    <property type="protein sequence ID" value="SPR05299.1"/>
    <property type="molecule type" value="Genomic_DNA"/>
</dbReference>
<comment type="function">
    <text evidence="2">Membrane-anchoring subunit of succinate dehydrogenase (SDH).</text>
</comment>
<organism evidence="17 19">
    <name type="scientific">Orientia tsutsugamushi str. Gilliam</name>
    <dbReference type="NCBI Taxonomy" id="1359184"/>
    <lineage>
        <taxon>Bacteria</taxon>
        <taxon>Pseudomonadati</taxon>
        <taxon>Pseudomonadota</taxon>
        <taxon>Alphaproteobacteria</taxon>
        <taxon>Rickettsiales</taxon>
        <taxon>Rickettsiaceae</taxon>
        <taxon>Rickettsieae</taxon>
        <taxon>Orientia</taxon>
    </lineage>
</organism>
<dbReference type="GO" id="GO:0046872">
    <property type="term" value="F:metal ion binding"/>
    <property type="evidence" value="ECO:0007669"/>
    <property type="project" value="UniProtKB-KW"/>
</dbReference>
<evidence type="ECO:0000256" key="5">
    <source>
        <dbReference type="ARBA" id="ARBA00011558"/>
    </source>
</evidence>
<evidence type="ECO:0000256" key="8">
    <source>
        <dbReference type="ARBA" id="ARBA00022532"/>
    </source>
</evidence>
<dbReference type="InterPro" id="IPR000701">
    <property type="entry name" value="SuccDH_FuR_B_TM-su"/>
</dbReference>
<evidence type="ECO:0000256" key="9">
    <source>
        <dbReference type="ARBA" id="ARBA00022617"/>
    </source>
</evidence>
<keyword evidence="11" id="KW-0479">Metal-binding</keyword>
<evidence type="ECO:0000313" key="18">
    <source>
        <dbReference type="EMBL" id="SPR05299.1"/>
    </source>
</evidence>
<feature type="transmembrane region" description="Helical" evidence="16">
    <location>
        <begin position="102"/>
        <end position="127"/>
    </location>
</feature>
<dbReference type="PATRIC" id="fig|1359184.3.peg.2116"/>
<dbReference type="GO" id="GO:0006099">
    <property type="term" value="P:tricarboxylic acid cycle"/>
    <property type="evidence" value="ECO:0007669"/>
    <property type="project" value="UniProtKB-UniPathway"/>
</dbReference>
<gene>
    <name evidence="17" type="primary">sdhD</name>
    <name evidence="18" type="ORF">GILLIAM_00943</name>
    <name evidence="17" type="ORF">OTSGILL_2312</name>
</gene>